<evidence type="ECO:0000313" key="2">
    <source>
        <dbReference type="EMBL" id="BDZ75842.1"/>
    </source>
</evidence>
<feature type="transmembrane region" description="Helical" evidence="1">
    <location>
        <begin position="313"/>
        <end position="334"/>
    </location>
</feature>
<accession>A0ABN6YZP7</accession>
<proteinExistence type="predicted"/>
<keyword evidence="1" id="KW-0472">Membrane</keyword>
<organism evidence="2 3">
    <name type="scientific">Claveliimonas bilis</name>
    <dbReference type="NCBI Taxonomy" id="3028070"/>
    <lineage>
        <taxon>Bacteria</taxon>
        <taxon>Bacillati</taxon>
        <taxon>Bacillota</taxon>
        <taxon>Clostridia</taxon>
        <taxon>Lachnospirales</taxon>
        <taxon>Lachnospiraceae</taxon>
        <taxon>Claveliimonas</taxon>
    </lineage>
</organism>
<evidence type="ECO:0000313" key="3">
    <source>
        <dbReference type="Proteomes" id="UP001305815"/>
    </source>
</evidence>
<dbReference type="EMBL" id="AP027742">
    <property type="protein sequence ID" value="BDZ75842.1"/>
    <property type="molecule type" value="Genomic_DNA"/>
</dbReference>
<evidence type="ECO:0000256" key="1">
    <source>
        <dbReference type="SAM" id="Phobius"/>
    </source>
</evidence>
<protein>
    <recommendedName>
        <fullName evidence="4">NAD(P)-dependent oxidoreductase</fullName>
    </recommendedName>
</protein>
<dbReference type="RefSeq" id="WP_316265897.1">
    <property type="nucleotide sequence ID" value="NZ_AP027742.1"/>
</dbReference>
<reference evidence="3" key="1">
    <citation type="journal article" date="2023" name="Int. J. Syst. Evol. Microbiol.">
        <title>Claveliimonas bilis gen. nov., sp. nov., deoxycholic acid-producing bacteria isolated from human faeces, and reclassification of Sellimonas monacensis Zenner et al. 2021 as Claveliimonas monacensis comb. nov.</title>
        <authorList>
            <person name="Hisatomi A."/>
            <person name="Kastawa N.W.E.P.G."/>
            <person name="Song I."/>
            <person name="Ohkuma M."/>
            <person name="Fukiya S."/>
            <person name="Sakamoto M."/>
        </authorList>
    </citation>
    <scope>NUCLEOTIDE SEQUENCE [LARGE SCALE GENOMIC DNA]</scope>
    <source>
        <strain evidence="3">12BBH14</strain>
    </source>
</reference>
<feature type="transmembrane region" description="Helical" evidence="1">
    <location>
        <begin position="346"/>
        <end position="373"/>
    </location>
</feature>
<dbReference type="InterPro" id="IPR036291">
    <property type="entry name" value="NAD(P)-bd_dom_sf"/>
</dbReference>
<keyword evidence="1" id="KW-0812">Transmembrane</keyword>
<keyword evidence="1" id="KW-1133">Transmembrane helix</keyword>
<gene>
    <name evidence="2" type="ORF">Lac1_00250</name>
</gene>
<feature type="transmembrane region" description="Helical" evidence="1">
    <location>
        <begin position="385"/>
        <end position="409"/>
    </location>
</feature>
<name>A0ABN6YZP7_9FIRM</name>
<dbReference type="Proteomes" id="UP001305815">
    <property type="component" value="Chromosome"/>
</dbReference>
<sequence>MTEILICGCTELFTEDALLRLAEEYRVVIAGPSAVSGNQKHITAYKTSPTEEKFRQLFDVYSFQTIYYVSGYTDGGNGLFGETQQLEQVMLECSRSRVDKLVVFSTVDSQNYMASYGKQGELLKKDYYSSRCFGAGQMEEMCQYFMERSKMPTVMIRLPYLADRINDKNFLGHIFRSMYEEEKVMLPYHREDPLNFLTLDDLVELMFQLTEETEDDSGIYYAVSGYHYTYGDLEDMLKIAVPDAKIVYENYPFVAEIPSYPKELRRKYGFIPMDNAMENIGTYYRTFVNEVMTQKSGLAGKIMSLFARAGKGALKYVELVLVFIIAEIISHYTSESIYFKFVDVRLFYIIIMGTIYGMRTGLVAAVLECLVLIREYALMGMNGTILFYNIENWIPFVVYLMAGSITGYISNKKDDALAFVRREYSLLRDKYLFLSDVYHGAVENKGEYKKQILGFKDSFGKIFDAVQKLDSEYPERIFFEGVKVLEDILENHTIAIYTLDSWQKFGRLAVCSNSLLTKLTKSIRIEDYSQLYDTVKKGQVWKNTDMVPGMPMYACGIFKEGTMVLLITIQEADVEQYGMHYMNIFQIMCGLVQTSFLRALEYEELAESKMYDPRTHIAYPERLRQLLEVQESMKEAGVADHVLIRFKDKDKERVSDQLSGMIRASDVLGTDEDGNIYLLLVQMNRENFRIVGDRLNGKGMKYQIVEAVG</sequence>
<keyword evidence="3" id="KW-1185">Reference proteome</keyword>
<dbReference type="Gene3D" id="3.40.50.720">
    <property type="entry name" value="NAD(P)-binding Rossmann-like Domain"/>
    <property type="match status" value="1"/>
</dbReference>
<dbReference type="SUPFAM" id="SSF51735">
    <property type="entry name" value="NAD(P)-binding Rossmann-fold domains"/>
    <property type="match status" value="1"/>
</dbReference>
<evidence type="ECO:0008006" key="4">
    <source>
        <dbReference type="Google" id="ProtNLM"/>
    </source>
</evidence>